<dbReference type="InterPro" id="IPR037165">
    <property type="entry name" value="AldOxase/xan_DH_Mopterin-bd_sf"/>
</dbReference>
<dbReference type="PANTHER" id="PTHR11908">
    <property type="entry name" value="XANTHINE DEHYDROGENASE"/>
    <property type="match status" value="1"/>
</dbReference>
<keyword evidence="2" id="KW-0560">Oxidoreductase</keyword>
<organism evidence="2 3">
    <name type="scientific">Caloramator mitchellensis</name>
    <dbReference type="NCBI Taxonomy" id="908809"/>
    <lineage>
        <taxon>Bacteria</taxon>
        <taxon>Bacillati</taxon>
        <taxon>Bacillota</taxon>
        <taxon>Clostridia</taxon>
        <taxon>Eubacteriales</taxon>
        <taxon>Clostridiaceae</taxon>
        <taxon>Caloramator</taxon>
    </lineage>
</organism>
<dbReference type="InterPro" id="IPR016208">
    <property type="entry name" value="Ald_Oxase/xanthine_DH-like"/>
</dbReference>
<dbReference type="InterPro" id="IPR046867">
    <property type="entry name" value="AldOxase/xan_DH_MoCoBD2"/>
</dbReference>
<dbReference type="AlphaFoldDB" id="A0A0R3JVF1"/>
<evidence type="ECO:0000313" key="2">
    <source>
        <dbReference type="EMBL" id="KRQ87574.1"/>
    </source>
</evidence>
<gene>
    <name evidence="2" type="primary">ndhM</name>
    <name evidence="2" type="ORF">ABG79_00375</name>
</gene>
<name>A0A0R3JVF1_CALMK</name>
<dbReference type="STRING" id="908809.ABG79_00375"/>
<dbReference type="GO" id="GO:0005506">
    <property type="term" value="F:iron ion binding"/>
    <property type="evidence" value="ECO:0007669"/>
    <property type="project" value="InterPro"/>
</dbReference>
<dbReference type="OrthoDB" id="9759099at2"/>
<dbReference type="RefSeq" id="WP_057976544.1">
    <property type="nucleotide sequence ID" value="NZ_LKHP01000002.1"/>
</dbReference>
<protein>
    <submittedName>
        <fullName evidence="2">Nicotinate dehydrogenase medium molybdopterin subunit</fullName>
        <ecNumber evidence="2">1.17.1.5</ecNumber>
    </submittedName>
</protein>
<evidence type="ECO:0000259" key="1">
    <source>
        <dbReference type="Pfam" id="PF20256"/>
    </source>
</evidence>
<dbReference type="Gene3D" id="3.30.365.10">
    <property type="entry name" value="Aldehyde oxidase/xanthine dehydrogenase, molybdopterin binding domain"/>
    <property type="match status" value="2"/>
</dbReference>
<sequence>MKKRGKGIASIFYGTGYGNGFPDISRAKARLLKDGRVEVSIGATEVGQGAKTVMIQIAAEALNMDVNEIVLINEDTSITPDSGTAAASRQTYNSGNAVKLTCQNLRNRLILETKKLLKLNEDVELEVKQGKIFAKGSEELLGFDKLAKDSEKEIVECGEFKANTTQMDENGQGNPYWPYTFAACAVEVEVDTETGEIAVVDAKFSLDCGKAVNPSLVEGQIDGGFAMGVGYALMEDIGLNSGRITNGSFEKYIIPTSLDIPKVNKVIIEDAETTAPFGAKGIGEPVMIPVAPAILNAIYDAIKIRFFEIPVTPDKVLLAINEKRVV</sequence>
<dbReference type="Proteomes" id="UP000052015">
    <property type="component" value="Unassembled WGS sequence"/>
</dbReference>
<dbReference type="EC" id="1.17.1.5" evidence="2"/>
<dbReference type="Pfam" id="PF20256">
    <property type="entry name" value="MoCoBD_2"/>
    <property type="match status" value="1"/>
</dbReference>
<proteinExistence type="predicted"/>
<feature type="domain" description="Aldehyde oxidase/xanthine dehydrogenase second molybdopterin binding" evidence="1">
    <location>
        <begin position="2"/>
        <end position="261"/>
    </location>
</feature>
<evidence type="ECO:0000313" key="3">
    <source>
        <dbReference type="Proteomes" id="UP000052015"/>
    </source>
</evidence>
<reference evidence="2 3" key="1">
    <citation type="submission" date="2015-09" db="EMBL/GenBank/DDBJ databases">
        <title>Draft genome sequence of a Caloramator mitchellensis, a moderate thermophile from the Great Artesian Basin of Australia.</title>
        <authorList>
            <person name="Patel B.K."/>
        </authorList>
    </citation>
    <scope>NUCLEOTIDE SEQUENCE [LARGE SCALE GENOMIC DNA]</scope>
    <source>
        <strain evidence="2 3">VF08</strain>
    </source>
</reference>
<dbReference type="GO" id="GO:0050138">
    <property type="term" value="F:nicotinate dehydrogenase activity"/>
    <property type="evidence" value="ECO:0007669"/>
    <property type="project" value="UniProtKB-EC"/>
</dbReference>
<comment type="caution">
    <text evidence="2">The sequence shown here is derived from an EMBL/GenBank/DDBJ whole genome shotgun (WGS) entry which is preliminary data.</text>
</comment>
<dbReference type="PATRIC" id="fig|908809.3.peg.378"/>
<dbReference type="SUPFAM" id="SSF56003">
    <property type="entry name" value="Molybdenum cofactor-binding domain"/>
    <property type="match status" value="1"/>
</dbReference>
<keyword evidence="3" id="KW-1185">Reference proteome</keyword>
<dbReference type="EMBL" id="LKHP01000002">
    <property type="protein sequence ID" value="KRQ87574.1"/>
    <property type="molecule type" value="Genomic_DNA"/>
</dbReference>
<accession>A0A0R3JVF1</accession>
<dbReference type="PANTHER" id="PTHR11908:SF157">
    <property type="entry name" value="XANTHINE DEHYDROGENASE SUBUNIT D-RELATED"/>
    <property type="match status" value="1"/>
</dbReference>